<dbReference type="HOGENOM" id="CLU_2145632_0_0_1"/>
<reference evidence="2" key="1">
    <citation type="journal article" date="2010" name="Genome Res.">
        <title>Population genomic sequencing of Coccidioides fungi reveals recent hybridization and transposon control.</title>
        <authorList>
            <person name="Neafsey D.E."/>
            <person name="Barker B.M."/>
            <person name="Sharpton T.J."/>
            <person name="Stajich J.E."/>
            <person name="Park D.J."/>
            <person name="Whiston E."/>
            <person name="Hung C.-Y."/>
            <person name="McMahan C."/>
            <person name="White J."/>
            <person name="Sykes S."/>
            <person name="Heiman D."/>
            <person name="Young S."/>
            <person name="Zeng Q."/>
            <person name="Abouelleil A."/>
            <person name="Aftuck L."/>
            <person name="Bessette D."/>
            <person name="Brown A."/>
            <person name="FitzGerald M."/>
            <person name="Lui A."/>
            <person name="Macdonald J.P."/>
            <person name="Priest M."/>
            <person name="Orbach M.J."/>
            <person name="Galgiani J.N."/>
            <person name="Kirkland T.N."/>
            <person name="Cole G.T."/>
            <person name="Birren B.W."/>
            <person name="Henn M.R."/>
            <person name="Taylor J.W."/>
            <person name="Rounsley S.D."/>
        </authorList>
    </citation>
    <scope>NUCLEOTIDE SEQUENCE [LARGE SCALE GENOMIC DNA]</scope>
    <source>
        <strain evidence="2">RMSCC 757 / Silveira</strain>
    </source>
</reference>
<gene>
    <name evidence="1" type="ORF">CPSG_06433</name>
</gene>
<dbReference type="EMBL" id="GL636495">
    <property type="protein sequence ID" value="EFW17165.1"/>
    <property type="molecule type" value="Genomic_DNA"/>
</dbReference>
<organism evidence="2">
    <name type="scientific">Coccidioides posadasii (strain RMSCC 757 / Silveira)</name>
    <name type="common">Valley fever fungus</name>
    <dbReference type="NCBI Taxonomy" id="443226"/>
    <lineage>
        <taxon>Eukaryota</taxon>
        <taxon>Fungi</taxon>
        <taxon>Dikarya</taxon>
        <taxon>Ascomycota</taxon>
        <taxon>Pezizomycotina</taxon>
        <taxon>Eurotiomycetes</taxon>
        <taxon>Eurotiomycetidae</taxon>
        <taxon>Onygenales</taxon>
        <taxon>Onygenaceae</taxon>
        <taxon>Coccidioides</taxon>
    </lineage>
</organism>
<sequence length="112" mass="12477">MQIWTGTASVPLACKFTNFLSLSPGMHTCAHVCVNDEEMQLCVWCRPQKFSLPAPNHVTISTTKHRRSLTASTPSPPHCLSTTPPFLIVLLFLMWLDGGRGHDDEEDGERID</sequence>
<evidence type="ECO:0000313" key="2">
    <source>
        <dbReference type="Proteomes" id="UP000002497"/>
    </source>
</evidence>
<dbReference type="Proteomes" id="UP000002497">
    <property type="component" value="Unassembled WGS sequence"/>
</dbReference>
<proteinExistence type="predicted"/>
<accession>E9D9D1</accession>
<dbReference type="VEuPathDB" id="FungiDB:CPSG_06433"/>
<keyword evidence="2" id="KW-1185">Reference proteome</keyword>
<evidence type="ECO:0000313" key="1">
    <source>
        <dbReference type="EMBL" id="EFW17165.1"/>
    </source>
</evidence>
<name>E9D9D1_COCPS</name>
<dbReference type="AlphaFoldDB" id="E9D9D1"/>
<reference evidence="2" key="2">
    <citation type="submission" date="2010-03" db="EMBL/GenBank/DDBJ databases">
        <title>The genome sequence of Coccidioides posadasii strain Silveira.</title>
        <authorList>
            <consortium name="The Broad Institute Genome Sequencing Center for Infectious Disease"/>
            <person name="Neafsey D."/>
            <person name="Orbach M."/>
            <person name="Henn M.R."/>
            <person name="Cole G.T."/>
            <person name="Galgiani J."/>
            <person name="Gardner M.J."/>
            <person name="Kirkland T.N."/>
            <person name="Taylor J.W."/>
            <person name="Young S.K."/>
            <person name="Zeng Q."/>
            <person name="Koehrsen M."/>
            <person name="Alvarado L."/>
            <person name="Berlin A."/>
            <person name="Borenstein D."/>
            <person name="Chapman S.B."/>
            <person name="Chen Z."/>
            <person name="Engels R."/>
            <person name="Freedman E."/>
            <person name="Gellesch M."/>
            <person name="Goldberg J."/>
            <person name="Griggs A."/>
            <person name="Gujja S."/>
            <person name="Heilman E."/>
            <person name="Heiman D."/>
            <person name="Howarth C."/>
            <person name="Jen D."/>
            <person name="Larson L."/>
            <person name="Mehta T."/>
            <person name="Neiman D."/>
            <person name="Park D."/>
            <person name="Pearson M."/>
            <person name="Richards J."/>
            <person name="Roberts A."/>
            <person name="Saif S."/>
            <person name="Shea T."/>
            <person name="Shenoy N."/>
            <person name="Sisk P."/>
            <person name="Stolte C."/>
            <person name="Sykes S."/>
            <person name="Walk T."/>
            <person name="White J."/>
            <person name="Yandava C."/>
            <person name="Haas B."/>
            <person name="Nusbaum C."/>
            <person name="Birren B."/>
        </authorList>
    </citation>
    <scope>NUCLEOTIDE SEQUENCE [LARGE SCALE GENOMIC DNA]</scope>
    <source>
        <strain evidence="2">RMSCC 757 / Silveira</strain>
    </source>
</reference>
<protein>
    <submittedName>
        <fullName evidence="1">Uncharacterized protein</fullName>
    </submittedName>
</protein>